<dbReference type="InterPro" id="IPR003781">
    <property type="entry name" value="CoA-bd"/>
</dbReference>
<dbReference type="InterPro" id="IPR036291">
    <property type="entry name" value="NAD(P)-bd_dom_sf"/>
</dbReference>
<reference evidence="2 3" key="1">
    <citation type="submission" date="2016-10" db="EMBL/GenBank/DDBJ databases">
        <authorList>
            <person name="de Groot N.N."/>
        </authorList>
    </citation>
    <scope>NUCLEOTIDE SEQUENCE [LARGE SCALE GENOMIC DNA]</scope>
    <source>
        <strain evidence="2 3">DSM 17862</strain>
    </source>
</reference>
<dbReference type="OrthoDB" id="9804695at2"/>
<organism evidence="2 3">
    <name type="scientific">Paracoccus homiensis</name>
    <dbReference type="NCBI Taxonomy" id="364199"/>
    <lineage>
        <taxon>Bacteria</taxon>
        <taxon>Pseudomonadati</taxon>
        <taxon>Pseudomonadota</taxon>
        <taxon>Alphaproteobacteria</taxon>
        <taxon>Rhodobacterales</taxon>
        <taxon>Paracoccaceae</taxon>
        <taxon>Paracoccus</taxon>
    </lineage>
</organism>
<dbReference type="STRING" id="364199.SAMN04489858_101138"/>
<dbReference type="PANTHER" id="PTHR33303:SF2">
    <property type="entry name" value="COA-BINDING DOMAIN-CONTAINING PROTEIN"/>
    <property type="match status" value="1"/>
</dbReference>
<dbReference type="Pfam" id="PF13380">
    <property type="entry name" value="CoA_binding_2"/>
    <property type="match status" value="1"/>
</dbReference>
<feature type="domain" description="CoA-binding" evidence="1">
    <location>
        <begin position="14"/>
        <end position="113"/>
    </location>
</feature>
<dbReference type="PANTHER" id="PTHR33303">
    <property type="entry name" value="CYTOPLASMIC PROTEIN-RELATED"/>
    <property type="match status" value="1"/>
</dbReference>
<dbReference type="SMART" id="SM00881">
    <property type="entry name" value="CoA_binding"/>
    <property type="match status" value="1"/>
</dbReference>
<protein>
    <recommendedName>
        <fullName evidence="1">CoA-binding domain-containing protein</fullName>
    </recommendedName>
</protein>
<gene>
    <name evidence="2" type="ORF">SAMN04489858_101138</name>
</gene>
<sequence>MELELEDDEDIRRIARTNRVVAVVGLSPDEARPSWGVARYLQSQGFRVIPVNPGHAGKVILGETVYASLSDIPRDAGVQMVDVFRRSEAVPAIVDEALAVLPDLATIWLQLGVRHDQAAARAEARGVTVIQDRCPKIEFPRHL</sequence>
<accession>A0A1H9YFE6</accession>
<evidence type="ECO:0000259" key="1">
    <source>
        <dbReference type="SMART" id="SM00881"/>
    </source>
</evidence>
<dbReference type="RefSeq" id="WP_090731686.1">
    <property type="nucleotide sequence ID" value="NZ_FOHO01000001.1"/>
</dbReference>
<evidence type="ECO:0000313" key="2">
    <source>
        <dbReference type="EMBL" id="SES67191.1"/>
    </source>
</evidence>
<dbReference type="SUPFAM" id="SSF51735">
    <property type="entry name" value="NAD(P)-binding Rossmann-fold domains"/>
    <property type="match status" value="1"/>
</dbReference>
<dbReference type="EMBL" id="FOHO01000001">
    <property type="protein sequence ID" value="SES67191.1"/>
    <property type="molecule type" value="Genomic_DNA"/>
</dbReference>
<name>A0A1H9YFE6_9RHOB</name>
<dbReference type="Gene3D" id="3.40.50.720">
    <property type="entry name" value="NAD(P)-binding Rossmann-like Domain"/>
    <property type="match status" value="1"/>
</dbReference>
<proteinExistence type="predicted"/>
<dbReference type="AlphaFoldDB" id="A0A1H9YFE6"/>
<dbReference type="Proteomes" id="UP000199180">
    <property type="component" value="Unassembled WGS sequence"/>
</dbReference>
<keyword evidence="3" id="KW-1185">Reference proteome</keyword>
<evidence type="ECO:0000313" key="3">
    <source>
        <dbReference type="Proteomes" id="UP000199180"/>
    </source>
</evidence>